<name>A0A8H5FES9_9AGAR</name>
<evidence type="ECO:0000256" key="1">
    <source>
        <dbReference type="SAM" id="MobiDB-lite"/>
    </source>
</evidence>
<evidence type="ECO:0000313" key="3">
    <source>
        <dbReference type="EMBL" id="KAF5333838.1"/>
    </source>
</evidence>
<feature type="compositionally biased region" description="Acidic residues" evidence="1">
    <location>
        <begin position="28"/>
        <end position="43"/>
    </location>
</feature>
<organism evidence="3 4">
    <name type="scientific">Tetrapyrgos nigripes</name>
    <dbReference type="NCBI Taxonomy" id="182062"/>
    <lineage>
        <taxon>Eukaryota</taxon>
        <taxon>Fungi</taxon>
        <taxon>Dikarya</taxon>
        <taxon>Basidiomycota</taxon>
        <taxon>Agaricomycotina</taxon>
        <taxon>Agaricomycetes</taxon>
        <taxon>Agaricomycetidae</taxon>
        <taxon>Agaricales</taxon>
        <taxon>Marasmiineae</taxon>
        <taxon>Marasmiaceae</taxon>
        <taxon>Tetrapyrgos</taxon>
    </lineage>
</organism>
<gene>
    <name evidence="3" type="ORF">D9758_017423</name>
</gene>
<reference evidence="3 4" key="1">
    <citation type="journal article" date="2020" name="ISME J.">
        <title>Uncovering the hidden diversity of litter-decomposition mechanisms in mushroom-forming fungi.</title>
        <authorList>
            <person name="Floudas D."/>
            <person name="Bentzer J."/>
            <person name="Ahren D."/>
            <person name="Johansson T."/>
            <person name="Persson P."/>
            <person name="Tunlid A."/>
        </authorList>
    </citation>
    <scope>NUCLEOTIDE SEQUENCE [LARGE SCALE GENOMIC DNA]</scope>
    <source>
        <strain evidence="3 4">CBS 291.85</strain>
    </source>
</reference>
<keyword evidence="4" id="KW-1185">Reference proteome</keyword>
<comment type="caution">
    <text evidence="3">The sequence shown here is derived from an EMBL/GenBank/DDBJ whole genome shotgun (WGS) entry which is preliminary data.</text>
</comment>
<feature type="domain" description="DUF6532" evidence="2">
    <location>
        <begin position="158"/>
        <end position="332"/>
    </location>
</feature>
<sequence>MIKDVSLPPVSDTEGIASSIGPVSLPNSDDEDGSDEDNELEEPVSEKISGKAAQKLIEELPVVSNKGLPASRAAGNKVKTVTATTETKAPSATQIDWVPRSDITLEAYKETTRSYKLCLKSQNSDIRGVINRARILGVIMLVSSIDSNKCPVSKNLRSVALTALVKAADQLGYDGEGDIADRLERGDILKYIKPMAKYTAGRISLERKLLKSPSSTVLAALKLDNSPRGRAAAGKLIQDGDYIYGLSSGKYDYQSPFQNEVMHKYMSDMFWGNNKLALLLRPYHNQLFVSSQPDDDKAKLELEIPGAMLVLSACAIHAILLDHSLGTNAKFPPVGLQRQWDGYVGIFENMKRRNKVRAHKILHGMYLKASHSIAPAAQGLSEDQIISRVNWDAFDEDVEEDGDVVDDEGSNHVEQEGNQDGEDGDAPGGEESGDKADKADKAGGDGSRAEDAGADGETAA</sequence>
<feature type="region of interest" description="Disordered" evidence="1">
    <location>
        <begin position="1"/>
        <end position="48"/>
    </location>
</feature>
<accession>A0A8H5FES9</accession>
<proteinExistence type="predicted"/>
<evidence type="ECO:0000313" key="4">
    <source>
        <dbReference type="Proteomes" id="UP000559256"/>
    </source>
</evidence>
<dbReference type="OrthoDB" id="2986789at2759"/>
<dbReference type="Pfam" id="PF20149">
    <property type="entry name" value="DUF6532"/>
    <property type="match status" value="1"/>
</dbReference>
<dbReference type="AlphaFoldDB" id="A0A8H5FES9"/>
<feature type="region of interest" description="Disordered" evidence="1">
    <location>
        <begin position="400"/>
        <end position="460"/>
    </location>
</feature>
<evidence type="ECO:0000259" key="2">
    <source>
        <dbReference type="Pfam" id="PF20149"/>
    </source>
</evidence>
<dbReference type="EMBL" id="JAACJM010000284">
    <property type="protein sequence ID" value="KAF5333838.1"/>
    <property type="molecule type" value="Genomic_DNA"/>
</dbReference>
<feature type="compositionally biased region" description="Basic and acidic residues" evidence="1">
    <location>
        <begin position="432"/>
        <end position="451"/>
    </location>
</feature>
<protein>
    <recommendedName>
        <fullName evidence="2">DUF6532 domain-containing protein</fullName>
    </recommendedName>
</protein>
<dbReference type="Proteomes" id="UP000559256">
    <property type="component" value="Unassembled WGS sequence"/>
</dbReference>
<dbReference type="InterPro" id="IPR045341">
    <property type="entry name" value="DUF6532"/>
</dbReference>